<accession>A0AAD6FEH4</accession>
<protein>
    <submittedName>
        <fullName evidence="1">Uncharacterized protein</fullName>
    </submittedName>
</protein>
<dbReference type="PANTHER" id="PTHR45913">
    <property type="entry name" value="EPM2A-INTERACTING PROTEIN 1"/>
    <property type="match status" value="1"/>
</dbReference>
<dbReference type="EMBL" id="JAPTMU010000015">
    <property type="protein sequence ID" value="KAJ4930680.1"/>
    <property type="molecule type" value="Genomic_DNA"/>
</dbReference>
<organism evidence="1 2">
    <name type="scientific">Pogonophryne albipinna</name>
    <dbReference type="NCBI Taxonomy" id="1090488"/>
    <lineage>
        <taxon>Eukaryota</taxon>
        <taxon>Metazoa</taxon>
        <taxon>Chordata</taxon>
        <taxon>Craniata</taxon>
        <taxon>Vertebrata</taxon>
        <taxon>Euteleostomi</taxon>
        <taxon>Actinopterygii</taxon>
        <taxon>Neopterygii</taxon>
        <taxon>Teleostei</taxon>
        <taxon>Neoteleostei</taxon>
        <taxon>Acanthomorphata</taxon>
        <taxon>Eupercaria</taxon>
        <taxon>Perciformes</taxon>
        <taxon>Notothenioidei</taxon>
        <taxon>Pogonophryne</taxon>
    </lineage>
</organism>
<sequence length="117" mass="13767">MTGRVKGFIAKLCAEMGVDHQSLILHTEVRWLSQGKVLSRLYELREELLEFSREHAVPHKDKLADERWCARLAYLADIFGHLNELNGKLQGRNENRWHQLRRRQLGSALYMPNTFRP</sequence>
<evidence type="ECO:0000313" key="2">
    <source>
        <dbReference type="Proteomes" id="UP001219934"/>
    </source>
</evidence>
<name>A0AAD6FEH4_9TELE</name>
<keyword evidence="2" id="KW-1185">Reference proteome</keyword>
<dbReference type="AlphaFoldDB" id="A0AAD6FEH4"/>
<reference evidence="1" key="1">
    <citation type="submission" date="2022-11" db="EMBL/GenBank/DDBJ databases">
        <title>Chromosome-level genome of Pogonophryne albipinna.</title>
        <authorList>
            <person name="Jo E."/>
        </authorList>
    </citation>
    <scope>NUCLEOTIDE SEQUENCE</scope>
    <source>
        <strain evidence="1">SGF0006</strain>
        <tissue evidence="1">Muscle</tissue>
    </source>
</reference>
<comment type="caution">
    <text evidence="1">The sequence shown here is derived from an EMBL/GenBank/DDBJ whole genome shotgun (WGS) entry which is preliminary data.</text>
</comment>
<gene>
    <name evidence="1" type="ORF">JOQ06_024988</name>
</gene>
<proteinExistence type="predicted"/>
<dbReference type="PANTHER" id="PTHR45913:SF19">
    <property type="entry name" value="LOW QUALITY PROTEIN: ZINC FINGER BED DOMAIN-CONTAINING PROTEIN 5-LIKE"/>
    <property type="match status" value="1"/>
</dbReference>
<evidence type="ECO:0000313" key="1">
    <source>
        <dbReference type="EMBL" id="KAJ4930680.1"/>
    </source>
</evidence>
<dbReference type="Proteomes" id="UP001219934">
    <property type="component" value="Unassembled WGS sequence"/>
</dbReference>